<keyword evidence="3" id="KW-1185">Reference proteome</keyword>
<dbReference type="OrthoDB" id="1099523at2"/>
<gene>
    <name evidence="2" type="ORF">SAMN05216553_1039</name>
</gene>
<dbReference type="AlphaFoldDB" id="A0A1G7NGY9"/>
<dbReference type="STRING" id="200378.SAMN05216553_1039"/>
<reference evidence="3" key="1">
    <citation type="submission" date="2016-10" db="EMBL/GenBank/DDBJ databases">
        <authorList>
            <person name="Varghese N."/>
            <person name="Submissions S."/>
        </authorList>
    </citation>
    <scope>NUCLEOTIDE SEQUENCE [LARGE SCALE GENOMIC DNA]</scope>
    <source>
        <strain evidence="3">CGMCC 4.3506</strain>
    </source>
</reference>
<dbReference type="EMBL" id="FNCC01000003">
    <property type="protein sequence ID" value="SDF73226.1"/>
    <property type="molecule type" value="Genomic_DNA"/>
</dbReference>
<sequence>MNFLKKALAVGCATAAALAVTPATGNAASSPIAACGGGSYHQIDSHKLGNVATVYLLYNGTTNCVVTWRTNPGNPIRLLAAIAKQKSSGSIGPYINDDDKYTTYAGPVKVDAPGTCIDWGGGVTLNGVWTVWYDGPSHCG</sequence>
<dbReference type="Proteomes" id="UP000199623">
    <property type="component" value="Unassembled WGS sequence"/>
</dbReference>
<evidence type="ECO:0000256" key="1">
    <source>
        <dbReference type="SAM" id="SignalP"/>
    </source>
</evidence>
<feature type="signal peptide" evidence="1">
    <location>
        <begin position="1"/>
        <end position="27"/>
    </location>
</feature>
<organism evidence="2 3">
    <name type="scientific">Lentzea fradiae</name>
    <dbReference type="NCBI Taxonomy" id="200378"/>
    <lineage>
        <taxon>Bacteria</taxon>
        <taxon>Bacillati</taxon>
        <taxon>Actinomycetota</taxon>
        <taxon>Actinomycetes</taxon>
        <taxon>Pseudonocardiales</taxon>
        <taxon>Pseudonocardiaceae</taxon>
        <taxon>Lentzea</taxon>
    </lineage>
</organism>
<keyword evidence="1" id="KW-0732">Signal</keyword>
<accession>A0A1G7NGY9</accession>
<feature type="chain" id="PRO_5011666634" description="Serine/threonine protein kinase" evidence="1">
    <location>
        <begin position="28"/>
        <end position="140"/>
    </location>
</feature>
<evidence type="ECO:0000313" key="3">
    <source>
        <dbReference type="Proteomes" id="UP000199623"/>
    </source>
</evidence>
<protein>
    <recommendedName>
        <fullName evidence="4">Serine/threonine protein kinase</fullName>
    </recommendedName>
</protein>
<dbReference type="RefSeq" id="WP_090046971.1">
    <property type="nucleotide sequence ID" value="NZ_FNCC01000003.1"/>
</dbReference>
<evidence type="ECO:0000313" key="2">
    <source>
        <dbReference type="EMBL" id="SDF73226.1"/>
    </source>
</evidence>
<proteinExistence type="predicted"/>
<evidence type="ECO:0008006" key="4">
    <source>
        <dbReference type="Google" id="ProtNLM"/>
    </source>
</evidence>
<name>A0A1G7NGY9_9PSEU</name>